<dbReference type="AlphaFoldDB" id="A0AAD6SUC0"/>
<reference evidence="1" key="1">
    <citation type="submission" date="2023-03" db="EMBL/GenBank/DDBJ databases">
        <title>Massive genome expansion in bonnet fungi (Mycena s.s.) driven by repeated elements and novel gene families across ecological guilds.</title>
        <authorList>
            <consortium name="Lawrence Berkeley National Laboratory"/>
            <person name="Harder C.B."/>
            <person name="Miyauchi S."/>
            <person name="Viragh M."/>
            <person name="Kuo A."/>
            <person name="Thoen E."/>
            <person name="Andreopoulos B."/>
            <person name="Lu D."/>
            <person name="Skrede I."/>
            <person name="Drula E."/>
            <person name="Henrissat B."/>
            <person name="Morin E."/>
            <person name="Kohler A."/>
            <person name="Barry K."/>
            <person name="LaButti K."/>
            <person name="Morin E."/>
            <person name="Salamov A."/>
            <person name="Lipzen A."/>
            <person name="Mereny Z."/>
            <person name="Hegedus B."/>
            <person name="Baldrian P."/>
            <person name="Stursova M."/>
            <person name="Weitz H."/>
            <person name="Taylor A."/>
            <person name="Grigoriev I.V."/>
            <person name="Nagy L.G."/>
            <person name="Martin F."/>
            <person name="Kauserud H."/>
        </authorList>
    </citation>
    <scope>NUCLEOTIDE SEQUENCE</scope>
    <source>
        <strain evidence="1">CBHHK200</strain>
    </source>
</reference>
<comment type="caution">
    <text evidence="1">The sequence shown here is derived from an EMBL/GenBank/DDBJ whole genome shotgun (WGS) entry which is preliminary data.</text>
</comment>
<feature type="non-terminal residue" evidence="1">
    <location>
        <position position="1"/>
    </location>
</feature>
<accession>A0AAD6SUC0</accession>
<evidence type="ECO:0000313" key="1">
    <source>
        <dbReference type="EMBL" id="KAJ7034216.1"/>
    </source>
</evidence>
<organism evidence="1 2">
    <name type="scientific">Mycena alexandri</name>
    <dbReference type="NCBI Taxonomy" id="1745969"/>
    <lineage>
        <taxon>Eukaryota</taxon>
        <taxon>Fungi</taxon>
        <taxon>Dikarya</taxon>
        <taxon>Basidiomycota</taxon>
        <taxon>Agaricomycotina</taxon>
        <taxon>Agaricomycetes</taxon>
        <taxon>Agaricomycetidae</taxon>
        <taxon>Agaricales</taxon>
        <taxon>Marasmiineae</taxon>
        <taxon>Mycenaceae</taxon>
        <taxon>Mycena</taxon>
    </lineage>
</organism>
<keyword evidence="2" id="KW-1185">Reference proteome</keyword>
<dbReference type="EMBL" id="JARJCM010000059">
    <property type="protein sequence ID" value="KAJ7034216.1"/>
    <property type="molecule type" value="Genomic_DNA"/>
</dbReference>
<protein>
    <submittedName>
        <fullName evidence="1">Uncharacterized protein</fullName>
    </submittedName>
</protein>
<sequence>AQIHHHLLHSPSYHASYLHRAHGRTDREALRRCDPHRFQSRHQQRQQWPDLCALRGERRRT</sequence>
<evidence type="ECO:0000313" key="2">
    <source>
        <dbReference type="Proteomes" id="UP001218188"/>
    </source>
</evidence>
<proteinExistence type="predicted"/>
<name>A0AAD6SUC0_9AGAR</name>
<gene>
    <name evidence="1" type="ORF">C8F04DRAFT_1395652</name>
</gene>
<dbReference type="Proteomes" id="UP001218188">
    <property type="component" value="Unassembled WGS sequence"/>
</dbReference>